<dbReference type="AlphaFoldDB" id="A0A4P9XLU6"/>
<dbReference type="EMBL" id="KZ992805">
    <property type="protein sequence ID" value="RKP06854.1"/>
    <property type="molecule type" value="Genomic_DNA"/>
</dbReference>
<feature type="compositionally biased region" description="Low complexity" evidence="1">
    <location>
        <begin position="564"/>
        <end position="573"/>
    </location>
</feature>
<dbReference type="Gene3D" id="1.20.1280.50">
    <property type="match status" value="1"/>
</dbReference>
<reference evidence="4" key="1">
    <citation type="journal article" date="2018" name="Nat. Microbiol.">
        <title>Leveraging single-cell genomics to expand the fungal tree of life.</title>
        <authorList>
            <person name="Ahrendt S.R."/>
            <person name="Quandt C.A."/>
            <person name="Ciobanu D."/>
            <person name="Clum A."/>
            <person name="Salamov A."/>
            <person name="Andreopoulos B."/>
            <person name="Cheng J.F."/>
            <person name="Woyke T."/>
            <person name="Pelin A."/>
            <person name="Henrissat B."/>
            <person name="Reynolds N.K."/>
            <person name="Benny G.L."/>
            <person name="Smith M.E."/>
            <person name="James T.Y."/>
            <person name="Grigoriev I.V."/>
        </authorList>
    </citation>
    <scope>NUCLEOTIDE SEQUENCE [LARGE SCALE GENOMIC DNA]</scope>
    <source>
        <strain evidence="4">RSA 1356</strain>
    </source>
</reference>
<organism evidence="3 4">
    <name type="scientific">Thamnocephalis sphaerospora</name>
    <dbReference type="NCBI Taxonomy" id="78915"/>
    <lineage>
        <taxon>Eukaryota</taxon>
        <taxon>Fungi</taxon>
        <taxon>Fungi incertae sedis</taxon>
        <taxon>Zoopagomycota</taxon>
        <taxon>Zoopagomycotina</taxon>
        <taxon>Zoopagomycetes</taxon>
        <taxon>Zoopagales</taxon>
        <taxon>Sigmoideomycetaceae</taxon>
        <taxon>Thamnocephalis</taxon>
    </lineage>
</organism>
<evidence type="ECO:0000259" key="2">
    <source>
        <dbReference type="PROSITE" id="PS50181"/>
    </source>
</evidence>
<dbReference type="InterPro" id="IPR001810">
    <property type="entry name" value="F-box_dom"/>
</dbReference>
<dbReference type="PROSITE" id="PS50181">
    <property type="entry name" value="FBOX"/>
    <property type="match status" value="1"/>
</dbReference>
<evidence type="ECO:0000313" key="4">
    <source>
        <dbReference type="Proteomes" id="UP000271241"/>
    </source>
</evidence>
<sequence length="593" mass="65985">MAYLRRVLRAGHAVARVYIKGRNPVFYKGCSSVTAVLSAAMTSKQLNVKMTTVTLAQLPLKILLLIVQHADARTALCLCTTARVFWNTLGNTQNLWQQLYRANFPESAAEQFWLTAYRTRLADDTKADLERVIINWRHALSARMQTERNWRIGRSVRRSYLQRGHQCIAHDWIHLGFTPCEVLLKSRVDRMMYAMSATPTRATPAPSPILMLGAFSREQTGAYIHAVSDHGILLKTNAAESGPCGWVRQLTSDPAVRLPRSGTLVDERGRWVLAWQAAQSDDIAARWMLLDLKEEFLPCHLTALDIFDHDDYAIDPLSAGEEDVAQDLSSCQGYSSACIVERNSNRITICAANASRTKLYWKIIEVAPNCNGNANASAKSRALSGGFVYVRACNDYRFPTVTITFVINTRCISGAIQLPKSATGAHDDLRTFEHGWADGAQQRLLMQLPHRQLIVTMCYNLQRPHASERRIRLLRLGDGTVAKSYLLPASSSLTHVLGDLALLGTRHCDGFGLLLFDVFAGTAVRVLHDAATSPHVDASIVSPLHLFDNWSQMASQSDSDSEGSEYSMSSQNSRKSPSSLPIQWLDFMPSDMC</sequence>
<dbReference type="Proteomes" id="UP000271241">
    <property type="component" value="Unassembled WGS sequence"/>
</dbReference>
<evidence type="ECO:0000256" key="1">
    <source>
        <dbReference type="SAM" id="MobiDB-lite"/>
    </source>
</evidence>
<keyword evidence="4" id="KW-1185">Reference proteome</keyword>
<evidence type="ECO:0000313" key="3">
    <source>
        <dbReference type="EMBL" id="RKP06854.1"/>
    </source>
</evidence>
<gene>
    <name evidence="3" type="ORF">THASP1DRAFT_24898</name>
</gene>
<accession>A0A4P9XLU6</accession>
<protein>
    <recommendedName>
        <fullName evidence="2">F-box domain-containing protein</fullName>
    </recommendedName>
</protein>
<dbReference type="InterPro" id="IPR036047">
    <property type="entry name" value="F-box-like_dom_sf"/>
</dbReference>
<proteinExistence type="predicted"/>
<feature type="region of interest" description="Disordered" evidence="1">
    <location>
        <begin position="555"/>
        <end position="582"/>
    </location>
</feature>
<name>A0A4P9XLU6_9FUNG</name>
<dbReference type="SUPFAM" id="SSF81383">
    <property type="entry name" value="F-box domain"/>
    <property type="match status" value="1"/>
</dbReference>
<feature type="domain" description="F-box" evidence="2">
    <location>
        <begin position="52"/>
        <end position="99"/>
    </location>
</feature>